<evidence type="ECO:0000313" key="1">
    <source>
        <dbReference type="EMBL" id="GLS04168.1"/>
    </source>
</evidence>
<reference evidence="2" key="1">
    <citation type="journal article" date="2019" name="Int. J. Syst. Evol. Microbiol.">
        <title>The Global Catalogue of Microorganisms (GCM) 10K type strain sequencing project: providing services to taxonomists for standard genome sequencing and annotation.</title>
        <authorList>
            <consortium name="The Broad Institute Genomics Platform"/>
            <consortium name="The Broad Institute Genome Sequencing Center for Infectious Disease"/>
            <person name="Wu L."/>
            <person name="Ma J."/>
        </authorList>
    </citation>
    <scope>NUCLEOTIDE SEQUENCE [LARGE SCALE GENOMIC DNA]</scope>
    <source>
        <strain evidence="2">NBRC 104970</strain>
    </source>
</reference>
<proteinExistence type="predicted"/>
<sequence length="52" mass="5734">MKDDARDYKRFVVGVEMAISLCRAKQKAGWARLGKAWYAGNVPGPVAKAVPR</sequence>
<dbReference type="EMBL" id="BSOZ01000014">
    <property type="protein sequence ID" value="GLS04168.1"/>
    <property type="molecule type" value="Genomic_DNA"/>
</dbReference>
<name>A0ABQ6BRC5_9NEIS</name>
<accession>A0ABQ6BRC5</accession>
<comment type="caution">
    <text evidence="1">The sequence shown here is derived from an EMBL/GenBank/DDBJ whole genome shotgun (WGS) entry which is preliminary data.</text>
</comment>
<dbReference type="Proteomes" id="UP001156836">
    <property type="component" value="Unassembled WGS sequence"/>
</dbReference>
<organism evidence="1 2">
    <name type="scientific">Chitiniphilus shinanonensis</name>
    <dbReference type="NCBI Taxonomy" id="553088"/>
    <lineage>
        <taxon>Bacteria</taxon>
        <taxon>Pseudomonadati</taxon>
        <taxon>Pseudomonadota</taxon>
        <taxon>Betaproteobacteria</taxon>
        <taxon>Neisseriales</taxon>
        <taxon>Chitinibacteraceae</taxon>
        <taxon>Chitiniphilus</taxon>
    </lineage>
</organism>
<gene>
    <name evidence="1" type="ORF">GCM10007860_13140</name>
</gene>
<keyword evidence="2" id="KW-1185">Reference proteome</keyword>
<protein>
    <submittedName>
        <fullName evidence="1">Uncharacterized protein</fullName>
    </submittedName>
</protein>
<evidence type="ECO:0000313" key="2">
    <source>
        <dbReference type="Proteomes" id="UP001156836"/>
    </source>
</evidence>